<accession>M4BZD5</accession>
<name>M4BZD5_HYAAE</name>
<dbReference type="HOGENOM" id="CLU_3072768_0_0_1"/>
<reference evidence="2" key="1">
    <citation type="journal article" date="2010" name="Science">
        <title>Signatures of adaptation to obligate biotrophy in the Hyaloperonospora arabidopsidis genome.</title>
        <authorList>
            <person name="Baxter L."/>
            <person name="Tripathy S."/>
            <person name="Ishaque N."/>
            <person name="Boot N."/>
            <person name="Cabral A."/>
            <person name="Kemen E."/>
            <person name="Thines M."/>
            <person name="Ah-Fong A."/>
            <person name="Anderson R."/>
            <person name="Badejoko W."/>
            <person name="Bittner-Eddy P."/>
            <person name="Boore J.L."/>
            <person name="Chibucos M.C."/>
            <person name="Coates M."/>
            <person name="Dehal P."/>
            <person name="Delehaunty K."/>
            <person name="Dong S."/>
            <person name="Downton P."/>
            <person name="Dumas B."/>
            <person name="Fabro G."/>
            <person name="Fronick C."/>
            <person name="Fuerstenberg S.I."/>
            <person name="Fulton L."/>
            <person name="Gaulin E."/>
            <person name="Govers F."/>
            <person name="Hughes L."/>
            <person name="Humphray S."/>
            <person name="Jiang R.H."/>
            <person name="Judelson H."/>
            <person name="Kamoun S."/>
            <person name="Kyung K."/>
            <person name="Meijer H."/>
            <person name="Minx P."/>
            <person name="Morris P."/>
            <person name="Nelson J."/>
            <person name="Phuntumart V."/>
            <person name="Qutob D."/>
            <person name="Rehmany A."/>
            <person name="Rougon-Cardoso A."/>
            <person name="Ryden P."/>
            <person name="Torto-Alalibo T."/>
            <person name="Studholme D."/>
            <person name="Wang Y."/>
            <person name="Win J."/>
            <person name="Wood J."/>
            <person name="Clifton S.W."/>
            <person name="Rogers J."/>
            <person name="Van den Ackerveken G."/>
            <person name="Jones J.D."/>
            <person name="McDowell J.M."/>
            <person name="Beynon J."/>
            <person name="Tyler B.M."/>
        </authorList>
    </citation>
    <scope>NUCLEOTIDE SEQUENCE [LARGE SCALE GENOMIC DNA]</scope>
    <source>
        <strain evidence="2">Emoy2</strain>
    </source>
</reference>
<protein>
    <submittedName>
        <fullName evidence="1">Uncharacterized protein</fullName>
    </submittedName>
</protein>
<dbReference type="EMBL" id="JH598058">
    <property type="status" value="NOT_ANNOTATED_CDS"/>
    <property type="molecule type" value="Genomic_DNA"/>
</dbReference>
<organism evidence="1 2">
    <name type="scientific">Hyaloperonospora arabidopsidis (strain Emoy2)</name>
    <name type="common">Downy mildew agent</name>
    <name type="synonym">Peronospora arabidopsidis</name>
    <dbReference type="NCBI Taxonomy" id="559515"/>
    <lineage>
        <taxon>Eukaryota</taxon>
        <taxon>Sar</taxon>
        <taxon>Stramenopiles</taxon>
        <taxon>Oomycota</taxon>
        <taxon>Peronosporomycetes</taxon>
        <taxon>Peronosporales</taxon>
        <taxon>Peronosporaceae</taxon>
        <taxon>Hyaloperonospora</taxon>
    </lineage>
</organism>
<reference evidence="1" key="2">
    <citation type="submission" date="2015-06" db="UniProtKB">
        <authorList>
            <consortium name="EnsemblProtists"/>
        </authorList>
    </citation>
    <scope>IDENTIFICATION</scope>
    <source>
        <strain evidence="1">Emoy2</strain>
    </source>
</reference>
<evidence type="ECO:0000313" key="1">
    <source>
        <dbReference type="EnsemblProtists" id="HpaP811958"/>
    </source>
</evidence>
<dbReference type="EnsemblProtists" id="HpaT811958">
    <property type="protein sequence ID" value="HpaP811958"/>
    <property type="gene ID" value="HpaG811958"/>
</dbReference>
<evidence type="ECO:0000313" key="2">
    <source>
        <dbReference type="Proteomes" id="UP000011713"/>
    </source>
</evidence>
<proteinExistence type="predicted"/>
<dbReference type="InParanoid" id="M4BZD5"/>
<dbReference type="Proteomes" id="UP000011713">
    <property type="component" value="Unassembled WGS sequence"/>
</dbReference>
<dbReference type="VEuPathDB" id="FungiDB:HpaG811958"/>
<dbReference type="AlphaFoldDB" id="M4BZD5"/>
<keyword evidence="2" id="KW-1185">Reference proteome</keyword>
<sequence length="53" mass="5556">MPLPNRSRPLANLLEAVGRQMTCMNNDAIQAREVAKAAGTLGVETYTAVAGLA</sequence>